<sequence length="495" mass="53513">MAGTGHRYPEYFPIPARIPQRPRPTAARCSPPAAQNNNGYQKMILDQEETAMVEGKFGPGVQKSMEMLVKFGTAFGAGKMVRIASAHVIPTIPIELLEQMTEGIRHPAVFTSLHPHMSAFSPESWAEMGIAADYASRNLDLLNRRKKIFQEKGFFQTYTCFPAMVGNLPRKGDFISWIGSGGQVIANSVLGARCNRDGAVISLAAAITGRAPFRGLFLDEERYAKVQVRLHDIDVDRLSQIELGAIGYFLGEQAQDRNVVIEGFSRDFNLDRLKYLMVPLSVTGAVGVCHIVGVTPEADTLEQALGGKAPEQHVDIKPDTLRHALARYQTVDLSAALATAIPVGRPCGEPASGPAPCATADDARTAVGATAADVRGAGMALFGCPHLSINEVRHLAGLLAQRHVSPGKRLWVGFAHQQYRLAEEMGYVQSIEQAGGTFASACMSAIPDAPIPESVDLILTQSFKAAHYISRLTKGRVRVRIADMDACVDAITEPN</sequence>
<dbReference type="Pfam" id="PF04412">
    <property type="entry name" value="AcnX"/>
    <property type="match status" value="2"/>
</dbReference>
<organism evidence="5 6">
    <name type="scientific">Microvirgula aerodenitrificans</name>
    <dbReference type="NCBI Taxonomy" id="57480"/>
    <lineage>
        <taxon>Bacteria</taxon>
        <taxon>Pseudomonadati</taxon>
        <taxon>Pseudomonadota</taxon>
        <taxon>Betaproteobacteria</taxon>
        <taxon>Neisseriales</taxon>
        <taxon>Aquaspirillaceae</taxon>
        <taxon>Microvirgula</taxon>
    </lineage>
</organism>
<dbReference type="PANTHER" id="PTHR36577">
    <property type="entry name" value="DUF521 DOMAIN PROTEIN (AFU_ORTHOLOGUE AFUA_6G00490)"/>
    <property type="match status" value="1"/>
</dbReference>
<dbReference type="STRING" id="1122240.GCA_000620105_01922"/>
<evidence type="ECO:0000256" key="1">
    <source>
        <dbReference type="ARBA" id="ARBA00023004"/>
    </source>
</evidence>
<feature type="compositionally biased region" description="Low complexity" evidence="3">
    <location>
        <begin position="13"/>
        <end position="28"/>
    </location>
</feature>
<evidence type="ECO:0000259" key="4">
    <source>
        <dbReference type="Pfam" id="PF04412"/>
    </source>
</evidence>
<dbReference type="GO" id="GO:0016829">
    <property type="term" value="F:lyase activity"/>
    <property type="evidence" value="ECO:0007669"/>
    <property type="project" value="UniProtKB-KW"/>
</dbReference>
<feature type="domain" description="Phosphomevalonate dehydratase large subunit-like" evidence="4">
    <location>
        <begin position="43"/>
        <end position="329"/>
    </location>
</feature>
<keyword evidence="6" id="KW-1185">Reference proteome</keyword>
<feature type="region of interest" description="Disordered" evidence="3">
    <location>
        <begin position="12"/>
        <end position="38"/>
    </location>
</feature>
<keyword evidence="1" id="KW-0408">Iron</keyword>
<proteinExistence type="predicted"/>
<evidence type="ECO:0000313" key="5">
    <source>
        <dbReference type="EMBL" id="AVY95599.1"/>
    </source>
</evidence>
<gene>
    <name evidence="5" type="ORF">DAI18_17275</name>
</gene>
<dbReference type="EMBL" id="CP028519">
    <property type="protein sequence ID" value="AVY95599.1"/>
    <property type="molecule type" value="Genomic_DNA"/>
</dbReference>
<protein>
    <recommendedName>
        <fullName evidence="4">Phosphomevalonate dehydratase large subunit-like domain-containing protein</fullName>
    </recommendedName>
</protein>
<name>A0A2S0PDZ3_9NEIS</name>
<evidence type="ECO:0000256" key="3">
    <source>
        <dbReference type="SAM" id="MobiDB-lite"/>
    </source>
</evidence>
<evidence type="ECO:0000256" key="2">
    <source>
        <dbReference type="ARBA" id="ARBA00023239"/>
    </source>
</evidence>
<reference evidence="5 6" key="1">
    <citation type="submission" date="2018-04" db="EMBL/GenBank/DDBJ databases">
        <title>Denitrifier Microvirgula.</title>
        <authorList>
            <person name="Anderson E."/>
            <person name="Jang J."/>
            <person name="Ishii S."/>
        </authorList>
    </citation>
    <scope>NUCLEOTIDE SEQUENCE [LARGE SCALE GENOMIC DNA]</scope>
    <source>
        <strain evidence="5 6">BE2.4</strain>
    </source>
</reference>
<dbReference type="AlphaFoldDB" id="A0A2S0PDZ3"/>
<dbReference type="KEGG" id="maer:DAI18_17275"/>
<keyword evidence="2" id="KW-0456">Lyase</keyword>
<dbReference type="InterPro" id="IPR007506">
    <property type="entry name" value="PMDh-L-like_dom"/>
</dbReference>
<accession>A0A2S0PDZ3</accession>
<evidence type="ECO:0000313" key="6">
    <source>
        <dbReference type="Proteomes" id="UP000244173"/>
    </source>
</evidence>
<feature type="domain" description="Phosphomevalonate dehydratase large subunit-like" evidence="4">
    <location>
        <begin position="371"/>
        <end position="489"/>
    </location>
</feature>
<dbReference type="Proteomes" id="UP000244173">
    <property type="component" value="Chromosome"/>
</dbReference>
<dbReference type="PANTHER" id="PTHR36577:SF3">
    <property type="entry name" value="DUF521 DOMAIN PROTEIN (AFU_ORTHOLOGUE AFUA_6G00490)"/>
    <property type="match status" value="1"/>
</dbReference>